<evidence type="ECO:0000313" key="2">
    <source>
        <dbReference type="EMBL" id="GBN55983.1"/>
    </source>
</evidence>
<protein>
    <submittedName>
        <fullName evidence="2">Uncharacterized protein</fullName>
    </submittedName>
</protein>
<keyword evidence="3" id="KW-1185">Reference proteome</keyword>
<accession>A0A4Y2PYM8</accession>
<dbReference type="EMBL" id="BGPR01135587">
    <property type="protein sequence ID" value="GBN55983.1"/>
    <property type="molecule type" value="Genomic_DNA"/>
</dbReference>
<dbReference type="OrthoDB" id="6466571at2759"/>
<feature type="region of interest" description="Disordered" evidence="1">
    <location>
        <begin position="56"/>
        <end position="77"/>
    </location>
</feature>
<sequence length="111" mass="12476">MKRRAENHNIDDSLLLELFNQTMPVPVQTILALISPITSDKAAEVADRILAISPNSINAVPSRGDGSPSSSRNEHRFTTDLLREEIQALRKEVADLRRSPSRFRTQSNRLI</sequence>
<dbReference type="AlphaFoldDB" id="A0A4Y2PYM8"/>
<organism evidence="2 3">
    <name type="scientific">Araneus ventricosus</name>
    <name type="common">Orbweaver spider</name>
    <name type="synonym">Epeira ventricosa</name>
    <dbReference type="NCBI Taxonomy" id="182803"/>
    <lineage>
        <taxon>Eukaryota</taxon>
        <taxon>Metazoa</taxon>
        <taxon>Ecdysozoa</taxon>
        <taxon>Arthropoda</taxon>
        <taxon>Chelicerata</taxon>
        <taxon>Arachnida</taxon>
        <taxon>Araneae</taxon>
        <taxon>Araneomorphae</taxon>
        <taxon>Entelegynae</taxon>
        <taxon>Araneoidea</taxon>
        <taxon>Araneidae</taxon>
        <taxon>Araneus</taxon>
    </lineage>
</organism>
<reference evidence="2 3" key="1">
    <citation type="journal article" date="2019" name="Sci. Rep.">
        <title>Orb-weaving spider Araneus ventricosus genome elucidates the spidroin gene catalogue.</title>
        <authorList>
            <person name="Kono N."/>
            <person name="Nakamura H."/>
            <person name="Ohtoshi R."/>
            <person name="Moran D.A.P."/>
            <person name="Shinohara A."/>
            <person name="Yoshida Y."/>
            <person name="Fujiwara M."/>
            <person name="Mori M."/>
            <person name="Tomita M."/>
            <person name="Arakawa K."/>
        </authorList>
    </citation>
    <scope>NUCLEOTIDE SEQUENCE [LARGE SCALE GENOMIC DNA]</scope>
</reference>
<proteinExistence type="predicted"/>
<dbReference type="Proteomes" id="UP000499080">
    <property type="component" value="Unassembled WGS sequence"/>
</dbReference>
<gene>
    <name evidence="2" type="ORF">AVEN_225686_1</name>
</gene>
<name>A0A4Y2PYM8_ARAVE</name>
<comment type="caution">
    <text evidence="2">The sequence shown here is derived from an EMBL/GenBank/DDBJ whole genome shotgun (WGS) entry which is preliminary data.</text>
</comment>
<evidence type="ECO:0000256" key="1">
    <source>
        <dbReference type="SAM" id="MobiDB-lite"/>
    </source>
</evidence>
<evidence type="ECO:0000313" key="3">
    <source>
        <dbReference type="Proteomes" id="UP000499080"/>
    </source>
</evidence>
<feature type="compositionally biased region" description="Low complexity" evidence="1">
    <location>
        <begin position="61"/>
        <end position="71"/>
    </location>
</feature>